<organism evidence="1 2">
    <name type="scientific">Dryococelus australis</name>
    <dbReference type="NCBI Taxonomy" id="614101"/>
    <lineage>
        <taxon>Eukaryota</taxon>
        <taxon>Metazoa</taxon>
        <taxon>Ecdysozoa</taxon>
        <taxon>Arthropoda</taxon>
        <taxon>Hexapoda</taxon>
        <taxon>Insecta</taxon>
        <taxon>Pterygota</taxon>
        <taxon>Neoptera</taxon>
        <taxon>Polyneoptera</taxon>
        <taxon>Phasmatodea</taxon>
        <taxon>Verophasmatodea</taxon>
        <taxon>Anareolatae</taxon>
        <taxon>Phasmatidae</taxon>
        <taxon>Eurycanthinae</taxon>
        <taxon>Dryococelus</taxon>
    </lineage>
</organism>
<evidence type="ECO:0000313" key="1">
    <source>
        <dbReference type="EMBL" id="KAJ8869028.1"/>
    </source>
</evidence>
<sequence length="92" mass="10700">MVGKAMMENMKAVAKFDLPHSAKRRRTSDTTWILCLFCQLETTESVQNLKVKKVKLYNFITERATWNDSNFVELKKCLGELTASHFEAYHAR</sequence>
<comment type="caution">
    <text evidence="1">The sequence shown here is derived from an EMBL/GenBank/DDBJ whole genome shotgun (WGS) entry which is preliminary data.</text>
</comment>
<name>A0ABQ9G9T6_9NEOP</name>
<proteinExistence type="predicted"/>
<dbReference type="EMBL" id="JARBHB010000014">
    <property type="protein sequence ID" value="KAJ8869028.1"/>
    <property type="molecule type" value="Genomic_DNA"/>
</dbReference>
<dbReference type="Proteomes" id="UP001159363">
    <property type="component" value="Chromosome 13"/>
</dbReference>
<protein>
    <submittedName>
        <fullName evidence="1">Uncharacterized protein</fullName>
    </submittedName>
</protein>
<reference evidence="1 2" key="1">
    <citation type="submission" date="2023-02" db="EMBL/GenBank/DDBJ databases">
        <title>LHISI_Scaffold_Assembly.</title>
        <authorList>
            <person name="Stuart O.P."/>
            <person name="Cleave R."/>
            <person name="Magrath M.J.L."/>
            <person name="Mikheyev A.S."/>
        </authorList>
    </citation>
    <scope>NUCLEOTIDE SEQUENCE [LARGE SCALE GENOMIC DNA]</scope>
    <source>
        <strain evidence="1">Daus_M_001</strain>
        <tissue evidence="1">Leg muscle</tissue>
    </source>
</reference>
<evidence type="ECO:0000313" key="2">
    <source>
        <dbReference type="Proteomes" id="UP001159363"/>
    </source>
</evidence>
<keyword evidence="2" id="KW-1185">Reference proteome</keyword>
<gene>
    <name evidence="1" type="ORF">PR048_030574</name>
</gene>
<accession>A0ABQ9G9T6</accession>